<protein>
    <submittedName>
        <fullName evidence="1">Uncharacterized protein</fullName>
    </submittedName>
</protein>
<name>A0A396S7M4_9BACL</name>
<sequence>MDLLETKFVAALNTLDQAKPFAKSLYQTDVFQLANELACMENGITILDKYAHLFDNAGVFLGGDWEDPTKLQPPFVGNSLRLRGIYSIIEMLSEMRMLAIAKGTYKHAQITKEEANAFLNEVVALNLDLLSNKLPEDSSFLEEHIVRAQYLFNFLVQELSFKEVAEQMIKEIDRLTVQRPIITRRIVELIELSEQLLNSTLDQETFDALEKYCRAIDTPTPLSKNFSNAREYRLKLEEATEQELIAEAKLFAQSMIDTGLVSPYHVVLLRFLNRKDSEIIPVALGLAEAGISSFNDHKKLIHDIIQIAIYPQTKQAVYGLSNMLNRGVLKIDSLVPAFGQLFELPIHAEVQKQLSAFATDQSGISMNGLLIAGVVSVLGQPLGIGQGQNPTCQSARAISLWAQFEPNLLMAYIASAARDYNIEMTFEGEPIHSNLLTEGIAGDIQQDLDTISILLVPHLDKIYNAMIKRTLLRGEDGHKWVNREFYGEWIPSGFMNAIDQLTLKVKNYSAFVKLFYATHHPMYNEGSKLIYPNPVGIFLTNIHGELLGLHAVSIQRIENDQHGDCRVYFYNPNNDSTQNWGQGIKVSVAGFGELEGESSLPFHEFVARMYAYHYNPYEQGDTYMVEERLVKNVEELAKDSWGKTYIWE</sequence>
<evidence type="ECO:0000313" key="1">
    <source>
        <dbReference type="EMBL" id="RHW36301.1"/>
    </source>
</evidence>
<keyword evidence="2" id="KW-1185">Reference proteome</keyword>
<comment type="caution">
    <text evidence="1">The sequence shown here is derived from an EMBL/GenBank/DDBJ whole genome shotgun (WGS) entry which is preliminary data.</text>
</comment>
<dbReference type="AlphaFoldDB" id="A0A396S7M4"/>
<gene>
    <name evidence="1" type="ORF">D1B33_11060</name>
</gene>
<evidence type="ECO:0000313" key="2">
    <source>
        <dbReference type="Proteomes" id="UP000265692"/>
    </source>
</evidence>
<dbReference type="EMBL" id="QWEI01000005">
    <property type="protein sequence ID" value="RHW36301.1"/>
    <property type="molecule type" value="Genomic_DNA"/>
</dbReference>
<organism evidence="1 2">
    <name type="scientific">Ureibacillus yapensis</name>
    <dbReference type="NCBI Taxonomy" id="2304605"/>
    <lineage>
        <taxon>Bacteria</taxon>
        <taxon>Bacillati</taxon>
        <taxon>Bacillota</taxon>
        <taxon>Bacilli</taxon>
        <taxon>Bacillales</taxon>
        <taxon>Caryophanaceae</taxon>
        <taxon>Ureibacillus</taxon>
    </lineage>
</organism>
<proteinExistence type="predicted"/>
<dbReference type="Proteomes" id="UP000265692">
    <property type="component" value="Unassembled WGS sequence"/>
</dbReference>
<dbReference type="OrthoDB" id="3893742at2"/>
<reference evidence="1 2" key="1">
    <citation type="submission" date="2018-08" db="EMBL/GenBank/DDBJ databases">
        <title>Lysinibacillus sp. YLB-03 draft genome sequence.</title>
        <authorList>
            <person name="Yu L."/>
        </authorList>
    </citation>
    <scope>NUCLEOTIDE SEQUENCE [LARGE SCALE GENOMIC DNA]</scope>
    <source>
        <strain evidence="1 2">YLB-03</strain>
    </source>
</reference>
<accession>A0A396S7M4</accession>